<comment type="similarity">
    <text evidence="1">Belongs to the chaperonin (HSP60) family.</text>
</comment>
<evidence type="ECO:0000256" key="2">
    <source>
        <dbReference type="ARBA" id="ARBA00023186"/>
    </source>
</evidence>
<dbReference type="InterPro" id="IPR027410">
    <property type="entry name" value="TCP-1-like_intermed_sf"/>
</dbReference>
<dbReference type="NCBIfam" id="NF047832">
    <property type="entry name" value="caspase_w_EACC1"/>
    <property type="match status" value="1"/>
</dbReference>
<dbReference type="SUPFAM" id="SSF48592">
    <property type="entry name" value="GroEL equatorial domain-like"/>
    <property type="match status" value="1"/>
</dbReference>
<dbReference type="Pfam" id="PF00656">
    <property type="entry name" value="Peptidase_C14"/>
    <property type="match status" value="1"/>
</dbReference>
<gene>
    <name evidence="5" type="ORF">EKG83_00445</name>
</gene>
<dbReference type="Gene3D" id="3.40.50.1460">
    <property type="match status" value="1"/>
</dbReference>
<dbReference type="PROSITE" id="PS00018">
    <property type="entry name" value="EF_HAND_1"/>
    <property type="match status" value="1"/>
</dbReference>
<dbReference type="OrthoDB" id="491589at2"/>
<dbReference type="GO" id="GO:0006508">
    <property type="term" value="P:proteolysis"/>
    <property type="evidence" value="ECO:0007669"/>
    <property type="project" value="InterPro"/>
</dbReference>
<dbReference type="PANTHER" id="PTHR45633">
    <property type="entry name" value="60 KDA HEAT SHOCK PROTEIN, MITOCHONDRIAL"/>
    <property type="match status" value="1"/>
</dbReference>
<evidence type="ECO:0000256" key="1">
    <source>
        <dbReference type="ARBA" id="ARBA00006607"/>
    </source>
</evidence>
<dbReference type="KEGG" id="ssyi:EKG83_00445"/>
<reference evidence="6" key="1">
    <citation type="journal article" date="2021" name="Curr. Microbiol.">
        <title>Complete genome of nocamycin-producing strain Saccharothrix syringae NRRL B-16468 reveals the biosynthetic potential for secondary metabolites.</title>
        <authorList>
            <person name="Mo X."/>
            <person name="Yang S."/>
        </authorList>
    </citation>
    <scope>NUCLEOTIDE SEQUENCE [LARGE SCALE GENOMIC DNA]</scope>
    <source>
        <strain evidence="6">ATCC 51364 / DSM 43886 / JCM 6844 / KCTC 9398 / NBRC 14523 / NRRL B-16468 / INA 2240</strain>
    </source>
</reference>
<dbReference type="GO" id="GO:0004197">
    <property type="term" value="F:cysteine-type endopeptidase activity"/>
    <property type="evidence" value="ECO:0007669"/>
    <property type="project" value="InterPro"/>
</dbReference>
<sequence length="803" mass="84304">MISALQGRLRGGNPLTGRHARRCGVGDEPAAPGVGEGCARGRAARARRPAGGRQERQRHDHRRTRPQRHAQRGRGGRGGVGGLRVRAARQRPQDHRQVRRGRDQPGGRGRGVAEGAAGGVAAGARGLAVGRHALLVATGEYSDVRLSRLRAPGQDVERLAAVLEDPDVGGFTSVEVLRDRPDDEVRRAVEDLLAPRAPDDLVLLYFSCHGLVTPQRRLYFAAANTVSDRPAGTAIPRSFLNEQLEDCRAAGRVLVLDCCFSGAFVEGFKGEAAVLDDVGEGYVVMTASNAYEYAFEQDSLSLDAPVASLFTDVLIEGLAGGGADLDGDGWVDVAELFRYAREQVRVRRPDQTPQFFAHGASAPVRIARAGAPSRRVPRRAASYTAGQLLVLRGFRAAADPVCRTLGPMGRRAVVFVDGRPEEMADSSAIVAAYRPDDPRDSLGASYVRELVEEVRREAGDGAASAVAVARGALGGLVEAMREGHNPVRLMRGVEAAAARAVELVGAAAVPLGEEDVRTLATTASGSERIGAVVATVSGRVGWRGPVLVEEGRGFGLEFEIGRGLRIDAGYASGGFVTDPVRREVVLDNPVVLLHAGYLTDDVIREMPDEDLLVVCEGLSHEALVALLRPGGERAVAAVVVDPAERTRLARVVLDRGVLEVAATTSRGRAGKAVVTAHDTVVFTGWPSDEHPAGLIRAGGAEVGVVERAVRAVRGAATSGVIRGGGVALAEVGARVAAEATGTEEEVAGWRAFAAALAEPSARIAENAALAVADLDPSRLDSAGTARVVVAAAARTASRFLLVA</sequence>
<dbReference type="Pfam" id="PF00118">
    <property type="entry name" value="Cpn60_TCP1"/>
    <property type="match status" value="1"/>
</dbReference>
<accession>A0A5Q0GRZ3</accession>
<feature type="compositionally biased region" description="Basic residues" evidence="3">
    <location>
        <begin position="59"/>
        <end position="75"/>
    </location>
</feature>
<evidence type="ECO:0000313" key="6">
    <source>
        <dbReference type="Proteomes" id="UP000325787"/>
    </source>
</evidence>
<evidence type="ECO:0000259" key="4">
    <source>
        <dbReference type="Pfam" id="PF00656"/>
    </source>
</evidence>
<dbReference type="InterPro" id="IPR002423">
    <property type="entry name" value="Cpn60/GroEL/TCP-1"/>
</dbReference>
<dbReference type="Gene3D" id="1.10.560.10">
    <property type="entry name" value="GroEL-like equatorial domain"/>
    <property type="match status" value="2"/>
</dbReference>
<name>A0A5Q0GRZ3_SACSY</name>
<keyword evidence="2" id="KW-0143">Chaperone</keyword>
<dbReference type="InterPro" id="IPR001844">
    <property type="entry name" value="Cpn60/GroEL"/>
</dbReference>
<feature type="domain" description="Peptidase C14 caspase" evidence="4">
    <location>
        <begin position="131"/>
        <end position="358"/>
    </location>
</feature>
<dbReference type="EMBL" id="CP034550">
    <property type="protein sequence ID" value="QFZ16132.1"/>
    <property type="molecule type" value="Genomic_DNA"/>
</dbReference>
<dbReference type="SUPFAM" id="SSF52029">
    <property type="entry name" value="GroEL apical domain-like"/>
    <property type="match status" value="1"/>
</dbReference>
<proteinExistence type="inferred from homology"/>
<feature type="compositionally biased region" description="Basic and acidic residues" evidence="3">
    <location>
        <begin position="91"/>
        <end position="105"/>
    </location>
</feature>
<evidence type="ECO:0000256" key="3">
    <source>
        <dbReference type="SAM" id="MobiDB-lite"/>
    </source>
</evidence>
<dbReference type="GO" id="GO:0140662">
    <property type="term" value="F:ATP-dependent protein folding chaperone"/>
    <property type="evidence" value="ECO:0007669"/>
    <property type="project" value="InterPro"/>
</dbReference>
<dbReference type="AlphaFoldDB" id="A0A5Q0GRZ3"/>
<dbReference type="InterPro" id="IPR027409">
    <property type="entry name" value="GroEL-like_apical_dom_sf"/>
</dbReference>
<evidence type="ECO:0000313" key="5">
    <source>
        <dbReference type="EMBL" id="QFZ16132.1"/>
    </source>
</evidence>
<dbReference type="InterPro" id="IPR018247">
    <property type="entry name" value="EF_Hand_1_Ca_BS"/>
</dbReference>
<dbReference type="InterPro" id="IPR011600">
    <property type="entry name" value="Pept_C14_caspase"/>
</dbReference>
<feature type="region of interest" description="Disordered" evidence="3">
    <location>
        <begin position="1"/>
        <end position="114"/>
    </location>
</feature>
<protein>
    <recommendedName>
        <fullName evidence="4">Peptidase C14 caspase domain-containing protein</fullName>
    </recommendedName>
</protein>
<keyword evidence="6" id="KW-1185">Reference proteome</keyword>
<dbReference type="InterPro" id="IPR027413">
    <property type="entry name" value="GROEL-like_equatorial_sf"/>
</dbReference>
<dbReference type="GO" id="GO:0042026">
    <property type="term" value="P:protein refolding"/>
    <property type="evidence" value="ECO:0007669"/>
    <property type="project" value="InterPro"/>
</dbReference>
<organism evidence="5 6">
    <name type="scientific">Saccharothrix syringae</name>
    <name type="common">Nocardiopsis syringae</name>
    <dbReference type="NCBI Taxonomy" id="103733"/>
    <lineage>
        <taxon>Bacteria</taxon>
        <taxon>Bacillati</taxon>
        <taxon>Actinomycetota</taxon>
        <taxon>Actinomycetes</taxon>
        <taxon>Pseudonocardiales</taxon>
        <taxon>Pseudonocardiaceae</taxon>
        <taxon>Saccharothrix</taxon>
    </lineage>
</organism>
<dbReference type="Proteomes" id="UP000325787">
    <property type="component" value="Chromosome"/>
</dbReference>
<dbReference type="Gene3D" id="3.50.7.10">
    <property type="entry name" value="GroEL"/>
    <property type="match status" value="1"/>
</dbReference>
<dbReference type="SUPFAM" id="SSF54849">
    <property type="entry name" value="GroEL-intermediate domain like"/>
    <property type="match status" value="1"/>
</dbReference>
<dbReference type="GO" id="GO:0005524">
    <property type="term" value="F:ATP binding"/>
    <property type="evidence" value="ECO:0007669"/>
    <property type="project" value="InterPro"/>
</dbReference>